<keyword evidence="2" id="KW-0677">Repeat</keyword>
<dbReference type="InterPro" id="IPR001680">
    <property type="entry name" value="WD40_rpt"/>
</dbReference>
<dbReference type="PANTHER" id="PTHR19879">
    <property type="entry name" value="TRANSCRIPTION INITIATION FACTOR TFIID"/>
    <property type="match status" value="1"/>
</dbReference>
<protein>
    <recommendedName>
        <fullName evidence="4">Translation initiation factor beta propellor-like domain-containing protein</fullName>
    </recommendedName>
</protein>
<dbReference type="EMBL" id="CP026604">
    <property type="protein sequence ID" value="AWB66912.1"/>
    <property type="molecule type" value="Genomic_DNA"/>
</dbReference>
<dbReference type="SUPFAM" id="SSF50998">
    <property type="entry name" value="Quinoprotein alcohol dehydrogenase-like"/>
    <property type="match status" value="1"/>
</dbReference>
<dbReference type="InterPro" id="IPR015943">
    <property type="entry name" value="WD40/YVTN_repeat-like_dom_sf"/>
</dbReference>
<feature type="repeat" description="WD" evidence="3">
    <location>
        <begin position="194"/>
        <end position="235"/>
    </location>
</feature>
<dbReference type="PROSITE" id="PS50082">
    <property type="entry name" value="WD_REPEATS_2"/>
    <property type="match status" value="3"/>
</dbReference>
<dbReference type="KEGG" id="cate:C2869_10905"/>
<evidence type="ECO:0000256" key="1">
    <source>
        <dbReference type="ARBA" id="ARBA00022574"/>
    </source>
</evidence>
<evidence type="ECO:0000256" key="3">
    <source>
        <dbReference type="PROSITE-ProRule" id="PRU00221"/>
    </source>
</evidence>
<dbReference type="Pfam" id="PF08662">
    <property type="entry name" value="eIF2A"/>
    <property type="match status" value="1"/>
</dbReference>
<proteinExistence type="predicted"/>
<gene>
    <name evidence="5" type="ORF">C2869_10905</name>
</gene>
<reference evidence="5 6" key="1">
    <citation type="submission" date="2018-01" db="EMBL/GenBank/DDBJ databases">
        <title>Genome sequence of a Cantenovulum-like bacteria.</title>
        <authorList>
            <person name="Tan W.R."/>
            <person name="Lau N.-S."/>
            <person name="Go F."/>
            <person name="Amirul A.-A.A."/>
        </authorList>
    </citation>
    <scope>NUCLEOTIDE SEQUENCE [LARGE SCALE GENOMIC DNA]</scope>
    <source>
        <strain evidence="5 6">CCB-QB4</strain>
    </source>
</reference>
<feature type="repeat" description="WD" evidence="3">
    <location>
        <begin position="153"/>
        <end position="194"/>
    </location>
</feature>
<keyword evidence="1 3" id="KW-0853">WD repeat</keyword>
<dbReference type="Pfam" id="PF00400">
    <property type="entry name" value="WD40"/>
    <property type="match status" value="1"/>
</dbReference>
<feature type="domain" description="Translation initiation factor beta propellor-like" evidence="4">
    <location>
        <begin position="67"/>
        <end position="218"/>
    </location>
</feature>
<dbReference type="AlphaFoldDB" id="A0A2S0VRW9"/>
<dbReference type="InterPro" id="IPR013979">
    <property type="entry name" value="TIF_beta_prop-like"/>
</dbReference>
<dbReference type="GO" id="GO:0006367">
    <property type="term" value="P:transcription initiation at RNA polymerase II promoter"/>
    <property type="evidence" value="ECO:0007669"/>
    <property type="project" value="TreeGrafter"/>
</dbReference>
<evidence type="ECO:0000259" key="4">
    <source>
        <dbReference type="Pfam" id="PF08662"/>
    </source>
</evidence>
<evidence type="ECO:0000313" key="6">
    <source>
        <dbReference type="Proteomes" id="UP000244441"/>
    </source>
</evidence>
<feature type="repeat" description="WD" evidence="3">
    <location>
        <begin position="238"/>
        <end position="279"/>
    </location>
</feature>
<keyword evidence="6" id="KW-1185">Reference proteome</keyword>
<sequence>MLRWISLVVISISLIACSKVGENRQKVWLHTENGAYAADLSKFGEYAVVSTNTGITLWEMAKNNPKYLWHHNDKNNQVVHVDIASDNSHVVTATNAEIALWNMATGHNKGFWQIDESRIVDIKVANQGRALLIGLLNGVVEFYQLDTGRRVRFLGHTERINRVDLSDNGHFALTGSYAGEVHFWDTRTVKILRTFKHEGRVTQVAFDQSGQYAFTANSFKESYIWHLQSGKRVSQLIYPMRQQIFTSAVFSHDGATLATGAPNQKIKLWNIHNGEKIAEWRYEGDSLGVTILDFAFSQDNQTLISESSYGLAEQWRIP</sequence>
<dbReference type="InterPro" id="IPR011047">
    <property type="entry name" value="Quinoprotein_ADH-like_sf"/>
</dbReference>
<accession>A0A2S0VRW9</accession>
<dbReference type="OrthoDB" id="6192037at2"/>
<dbReference type="Proteomes" id="UP000244441">
    <property type="component" value="Chromosome"/>
</dbReference>
<dbReference type="PROSITE" id="PS00678">
    <property type="entry name" value="WD_REPEATS_1"/>
    <property type="match status" value="1"/>
</dbReference>
<dbReference type="PANTHER" id="PTHR19879:SF1">
    <property type="entry name" value="CANNONBALL-RELATED"/>
    <property type="match status" value="1"/>
</dbReference>
<name>A0A2S0VRW9_9ALTE</name>
<evidence type="ECO:0000256" key="2">
    <source>
        <dbReference type="ARBA" id="ARBA00022737"/>
    </source>
</evidence>
<dbReference type="PROSITE" id="PS51257">
    <property type="entry name" value="PROKAR_LIPOPROTEIN"/>
    <property type="match status" value="1"/>
</dbReference>
<dbReference type="InterPro" id="IPR019775">
    <property type="entry name" value="WD40_repeat_CS"/>
</dbReference>
<organism evidence="5 6">
    <name type="scientific">Saccharobesus litoralis</name>
    <dbReference type="NCBI Taxonomy" id="2172099"/>
    <lineage>
        <taxon>Bacteria</taxon>
        <taxon>Pseudomonadati</taxon>
        <taxon>Pseudomonadota</taxon>
        <taxon>Gammaproteobacteria</taxon>
        <taxon>Alteromonadales</taxon>
        <taxon>Alteromonadaceae</taxon>
        <taxon>Saccharobesus</taxon>
    </lineage>
</organism>
<dbReference type="SMART" id="SM00320">
    <property type="entry name" value="WD40"/>
    <property type="match status" value="5"/>
</dbReference>
<dbReference type="RefSeq" id="WP_108602968.1">
    <property type="nucleotide sequence ID" value="NZ_CP026604.1"/>
</dbReference>
<evidence type="ECO:0000313" key="5">
    <source>
        <dbReference type="EMBL" id="AWB66912.1"/>
    </source>
</evidence>
<dbReference type="Gene3D" id="2.130.10.10">
    <property type="entry name" value="YVTN repeat-like/Quinoprotein amine dehydrogenase"/>
    <property type="match status" value="1"/>
</dbReference>
<dbReference type="PROSITE" id="PS50294">
    <property type="entry name" value="WD_REPEATS_REGION"/>
    <property type="match status" value="1"/>
</dbReference>